<organism evidence="1 2">
    <name type="scientific">Roseibium porphyridii</name>
    <dbReference type="NCBI Taxonomy" id="2866279"/>
    <lineage>
        <taxon>Bacteria</taxon>
        <taxon>Pseudomonadati</taxon>
        <taxon>Pseudomonadota</taxon>
        <taxon>Alphaproteobacteria</taxon>
        <taxon>Hyphomicrobiales</taxon>
        <taxon>Stappiaceae</taxon>
        <taxon>Roseibium</taxon>
    </lineage>
</organism>
<protein>
    <submittedName>
        <fullName evidence="1">Uncharacterized protein</fullName>
    </submittedName>
</protein>
<evidence type="ECO:0000313" key="2">
    <source>
        <dbReference type="Proteomes" id="UP001209803"/>
    </source>
</evidence>
<reference evidence="1 2" key="1">
    <citation type="submission" date="2023-03" db="EMBL/GenBank/DDBJ databases">
        <title>Roseibium porphyridii sp. nov. and Roseibium rhodosorbium sp. nov. isolated from marine algae, Porphyridium cruentum and Rhodosorus marinus, respectively.</title>
        <authorList>
            <person name="Lee M.W."/>
            <person name="Choi B.J."/>
            <person name="Lee J.K."/>
            <person name="Choi D.G."/>
            <person name="Baek J.H."/>
            <person name="Bayburt H."/>
            <person name="Kim J.M."/>
            <person name="Han D.M."/>
            <person name="Kim K.H."/>
            <person name="Jeon C.O."/>
        </authorList>
    </citation>
    <scope>NUCLEOTIDE SEQUENCE [LARGE SCALE GENOMIC DNA]</scope>
    <source>
        <strain evidence="1 2">KMA01</strain>
    </source>
</reference>
<dbReference type="EMBL" id="CP120863">
    <property type="protein sequence ID" value="WFE88481.1"/>
    <property type="molecule type" value="Genomic_DNA"/>
</dbReference>
<gene>
    <name evidence="1" type="ORF">K1718_20280</name>
</gene>
<evidence type="ECO:0000313" key="1">
    <source>
        <dbReference type="EMBL" id="WFE88481.1"/>
    </source>
</evidence>
<keyword evidence="2" id="KW-1185">Reference proteome</keyword>
<proteinExistence type="predicted"/>
<dbReference type="RefSeq" id="WP_265681046.1">
    <property type="nucleotide sequence ID" value="NZ_CP120863.1"/>
</dbReference>
<dbReference type="Proteomes" id="UP001209803">
    <property type="component" value="Chromosome"/>
</dbReference>
<sequence>MLIPNLKRIKVSSVQELRSWLGKSPIQNQRVMIVTCNKTSARKFLSRESVQKTLAEYGWAVETRYTLNGNLVGHVASLS</sequence>
<accession>A0ABY8EZA0</accession>
<name>A0ABY8EZA0_9HYPH</name>